<feature type="repeat" description="ANK" evidence="3">
    <location>
        <begin position="692"/>
        <end position="724"/>
    </location>
</feature>
<feature type="repeat" description="ANK" evidence="3">
    <location>
        <begin position="1160"/>
        <end position="1192"/>
    </location>
</feature>
<sequence length="1416" mass="157210">MDRTFNNSGGRIALQGSIENQGVIHIHSGGGPGNDGFWQRRILNKLYTRSLDKNQKDPVLDRIPGTCEWFTSHTLFKEWEEKKSSLLWISADPGCGKSVLAKHLVDSVLPTTASRTTCYFFFKDGLSQNLATAFCCILFQIFRAKSALLSEEIREFFDIVGEDHFVNSFDELWVALTTVAKNEPDEIVCVLDGIDECKDRSQLVRKLCDLYRTQPSYNLKFIVTSRPYRDIRQGFQPLRSRRSPFFHLRGEEEMEKISGDISIFIDARVQDIADIAQLREDEQSFLLEQLKCTPNRTYLWADLILRSIEEDIGTNIDITRDKIFEIASELPTTLDEAYEKILSRSTNPEKARKILHIVVAATRPLTLHEMLLALTLVDHGSEPLQTNLAIKPEARFHDDIRDLCCHFITIVESRIYLFHQTAREFLVQKDRGTGLEDQKRDSDKWRHSLQPKESHRMLANICIQNLLLSEVWDIDSSDGSVSEDTKSIGPDQIDDGVFLDYSTTHWATHLHGSGIDETTAQLVLRLCDATSMCCLVWFRFYWGNHVVSWASPPPKYQAHTDTDCPTGITTLMLVSYFGLAPMVKLLLDSSDSIDVNSKDDTYGRSVLGWVVANRFDAVVGYQESECDYTSLLSAAQSEYEAVVSLLLDHGADIDAKDKAGYTPLAWAAERGYQKLAHLLIDRGADIGVEDEEKFTPLLRAAQNGHEEIVRLLLDRGADIESKGKDGRTPLIWAAEEGYSELAELLVAKGVDKTARGGESNLPPRALAIQNNHLEIFQVLAEEGSKDPLIWAARYGYPSEVQMLLQKGADIERKDDQGRTALYWAVANNRESTVKVLLENGANAEIRSKSGALPITFAAMNGHPAITKLLIDKGVDVNAREAREYAYTPLIWTADKCFIKTAGALLEAGADPNLKDHKVSRTPLFWASVRGFLSGITLLVEKGANIEERDSVGNTPLLWAAENGKEAVVRHLVEKGADIECVGVDKNSGSTPISLAAWKGFEAIVKFLIEKGADINVRDNFQRTPLYRAAGTGKEAVVRLLAENGADVSARRGPGGGVADYTPLLIAAESGHEAVVRILLEKGADKDERLETSLRSTALILATKKGREAIVRLLLEKGADLTAKETNFEYTALIWAGCQGYEAIAQILLEHGADIKDVDKFDRTAFVYAVKNGHEGTARILLDSGSDIEKVETEVGYTPLLWAAVKEHERIARMLLEKGADMGCRRLKSGFDRSPLVYAVKSGNEAVVRALLDYGADVEAIDTELGHTPLVWAAIRGYEPIARLLVEKGADMNFNKGNNGFGRTPLWYAVRNGKEGVFQVLLDNGADIEAMETEFNQTPLLAAVTNGYEALVRILLDRGANMEARTKSGRTSLSIAVQKQNEAIVRLLLDKGADPNIRDAGKYNCMPPLRSGRAESC</sequence>
<dbReference type="Pfam" id="PF24883">
    <property type="entry name" value="NPHP3_N"/>
    <property type="match status" value="1"/>
</dbReference>
<dbReference type="Pfam" id="PF13637">
    <property type="entry name" value="Ank_4"/>
    <property type="match status" value="2"/>
</dbReference>
<feature type="repeat" description="ANK" evidence="3">
    <location>
        <begin position="725"/>
        <end position="757"/>
    </location>
</feature>
<evidence type="ECO:0000259" key="4">
    <source>
        <dbReference type="Pfam" id="PF22939"/>
    </source>
</evidence>
<reference evidence="6 7" key="1">
    <citation type="submission" date="2019-10" db="EMBL/GenBank/DDBJ databases">
        <authorList>
            <person name="Palmer J.M."/>
        </authorList>
    </citation>
    <scope>NUCLEOTIDE SEQUENCE [LARGE SCALE GENOMIC DNA]</scope>
    <source>
        <strain evidence="6 7">TWF718</strain>
    </source>
</reference>
<evidence type="ECO:0000259" key="5">
    <source>
        <dbReference type="Pfam" id="PF24883"/>
    </source>
</evidence>
<feature type="repeat" description="ANK" evidence="3">
    <location>
        <begin position="1058"/>
        <end position="1090"/>
    </location>
</feature>
<evidence type="ECO:0008006" key="8">
    <source>
        <dbReference type="Google" id="ProtNLM"/>
    </source>
</evidence>
<feature type="repeat" description="ANK" evidence="3">
    <location>
        <begin position="1093"/>
        <end position="1125"/>
    </location>
</feature>
<dbReference type="SMART" id="SM00248">
    <property type="entry name" value="ANK"/>
    <property type="match status" value="23"/>
</dbReference>
<dbReference type="Pfam" id="PF00023">
    <property type="entry name" value="Ank"/>
    <property type="match status" value="3"/>
</dbReference>
<feature type="repeat" description="ANK" evidence="3">
    <location>
        <begin position="1020"/>
        <end position="1052"/>
    </location>
</feature>
<evidence type="ECO:0000256" key="3">
    <source>
        <dbReference type="PROSITE-ProRule" id="PRU00023"/>
    </source>
</evidence>
<evidence type="ECO:0000313" key="7">
    <source>
        <dbReference type="Proteomes" id="UP001313282"/>
    </source>
</evidence>
<feature type="repeat" description="ANK" evidence="3">
    <location>
        <begin position="987"/>
        <end position="1019"/>
    </location>
</feature>
<dbReference type="EMBL" id="JAVHNR010000005">
    <property type="protein sequence ID" value="KAK6342481.1"/>
    <property type="molecule type" value="Genomic_DNA"/>
</dbReference>
<dbReference type="InterPro" id="IPR036770">
    <property type="entry name" value="Ankyrin_rpt-contain_sf"/>
</dbReference>
<dbReference type="InterPro" id="IPR054471">
    <property type="entry name" value="GPIID_WHD"/>
</dbReference>
<feature type="repeat" description="ANK" evidence="3">
    <location>
        <begin position="1194"/>
        <end position="1226"/>
    </location>
</feature>
<gene>
    <name evidence="6" type="ORF">TWF718_007884</name>
</gene>
<feature type="repeat" description="ANK" evidence="3">
    <location>
        <begin position="951"/>
        <end position="983"/>
    </location>
</feature>
<keyword evidence="1" id="KW-0677">Repeat</keyword>
<feature type="repeat" description="ANK" evidence="3">
    <location>
        <begin position="1300"/>
        <end position="1332"/>
    </location>
</feature>
<evidence type="ECO:0000313" key="6">
    <source>
        <dbReference type="EMBL" id="KAK6342481.1"/>
    </source>
</evidence>
<dbReference type="Proteomes" id="UP001313282">
    <property type="component" value="Unassembled WGS sequence"/>
</dbReference>
<dbReference type="PANTHER" id="PTHR24198:SF165">
    <property type="entry name" value="ANKYRIN REPEAT-CONTAINING PROTEIN-RELATED"/>
    <property type="match status" value="1"/>
</dbReference>
<dbReference type="PROSITE" id="PS50297">
    <property type="entry name" value="ANK_REP_REGION"/>
    <property type="match status" value="18"/>
</dbReference>
<dbReference type="Pfam" id="PF12796">
    <property type="entry name" value="Ank_2"/>
    <property type="match status" value="6"/>
</dbReference>
<evidence type="ECO:0000256" key="2">
    <source>
        <dbReference type="ARBA" id="ARBA00023043"/>
    </source>
</evidence>
<feature type="repeat" description="ANK" evidence="3">
    <location>
        <begin position="1367"/>
        <end position="1399"/>
    </location>
</feature>
<feature type="repeat" description="ANK" evidence="3">
    <location>
        <begin position="1127"/>
        <end position="1159"/>
    </location>
</feature>
<keyword evidence="2 3" id="KW-0040">ANK repeat</keyword>
<dbReference type="InterPro" id="IPR002110">
    <property type="entry name" value="Ankyrin_rpt"/>
</dbReference>
<dbReference type="Pfam" id="PF22939">
    <property type="entry name" value="WHD_GPIID"/>
    <property type="match status" value="1"/>
</dbReference>
<protein>
    <recommendedName>
        <fullName evidence="8">NACHT domain-containing protein</fullName>
    </recommendedName>
</protein>
<dbReference type="PANTHER" id="PTHR24198">
    <property type="entry name" value="ANKYRIN REPEAT AND PROTEIN KINASE DOMAIN-CONTAINING PROTEIN"/>
    <property type="match status" value="1"/>
</dbReference>
<organism evidence="6 7">
    <name type="scientific">Orbilia javanica</name>
    <dbReference type="NCBI Taxonomy" id="47235"/>
    <lineage>
        <taxon>Eukaryota</taxon>
        <taxon>Fungi</taxon>
        <taxon>Dikarya</taxon>
        <taxon>Ascomycota</taxon>
        <taxon>Pezizomycotina</taxon>
        <taxon>Orbiliomycetes</taxon>
        <taxon>Orbiliales</taxon>
        <taxon>Orbiliaceae</taxon>
        <taxon>Orbilia</taxon>
    </lineage>
</organism>
<feature type="repeat" description="ANK" evidence="3">
    <location>
        <begin position="659"/>
        <end position="691"/>
    </location>
</feature>
<dbReference type="Gene3D" id="1.25.40.20">
    <property type="entry name" value="Ankyrin repeat-containing domain"/>
    <property type="match status" value="5"/>
</dbReference>
<feature type="repeat" description="ANK" evidence="3">
    <location>
        <begin position="626"/>
        <end position="658"/>
    </location>
</feature>
<dbReference type="SUPFAM" id="SSF52540">
    <property type="entry name" value="P-loop containing nucleoside triphosphate hydrolases"/>
    <property type="match status" value="1"/>
</dbReference>
<feature type="domain" description="GPI inositol-deacylase winged helix" evidence="4">
    <location>
        <begin position="341"/>
        <end position="431"/>
    </location>
</feature>
<dbReference type="PROSITE" id="PS50088">
    <property type="entry name" value="ANK_REPEAT"/>
    <property type="match status" value="21"/>
</dbReference>
<feature type="repeat" description="ANK" evidence="3">
    <location>
        <begin position="1230"/>
        <end position="1262"/>
    </location>
</feature>
<dbReference type="InterPro" id="IPR027417">
    <property type="entry name" value="P-loop_NTPase"/>
</dbReference>
<feature type="repeat" description="ANK" evidence="3">
    <location>
        <begin position="1334"/>
        <end position="1366"/>
    </location>
</feature>
<feature type="repeat" description="ANK" evidence="3">
    <location>
        <begin position="1264"/>
        <end position="1296"/>
    </location>
</feature>
<dbReference type="PRINTS" id="PR01415">
    <property type="entry name" value="ANKYRIN"/>
</dbReference>
<evidence type="ECO:0000256" key="1">
    <source>
        <dbReference type="ARBA" id="ARBA00022737"/>
    </source>
</evidence>
<feature type="repeat" description="ANK" evidence="3">
    <location>
        <begin position="783"/>
        <end position="815"/>
    </location>
</feature>
<feature type="repeat" description="ANK" evidence="3">
    <location>
        <begin position="918"/>
        <end position="950"/>
    </location>
</feature>
<dbReference type="InterPro" id="IPR056884">
    <property type="entry name" value="NPHP3-like_N"/>
</dbReference>
<accession>A0AAN8MPN4</accession>
<dbReference type="SUPFAM" id="SSF48403">
    <property type="entry name" value="Ankyrin repeat"/>
    <property type="match status" value="3"/>
</dbReference>
<feature type="domain" description="Nephrocystin 3-like N-terminal" evidence="5">
    <location>
        <begin position="65"/>
        <end position="226"/>
    </location>
</feature>
<proteinExistence type="predicted"/>
<feature type="repeat" description="ANK" evidence="3">
    <location>
        <begin position="849"/>
        <end position="881"/>
    </location>
</feature>
<comment type="caution">
    <text evidence="6">The sequence shown here is derived from an EMBL/GenBank/DDBJ whole genome shotgun (WGS) entry which is preliminary data.</text>
</comment>
<keyword evidence="7" id="KW-1185">Reference proteome</keyword>
<dbReference type="Gene3D" id="3.40.50.300">
    <property type="entry name" value="P-loop containing nucleotide triphosphate hydrolases"/>
    <property type="match status" value="1"/>
</dbReference>
<feature type="repeat" description="ANK" evidence="3">
    <location>
        <begin position="816"/>
        <end position="848"/>
    </location>
</feature>
<name>A0AAN8MPN4_9PEZI</name>